<evidence type="ECO:0000313" key="1">
    <source>
        <dbReference type="EMBL" id="SMP00183.1"/>
    </source>
</evidence>
<evidence type="ECO:0000313" key="2">
    <source>
        <dbReference type="Proteomes" id="UP000319014"/>
    </source>
</evidence>
<dbReference type="Proteomes" id="UP000319014">
    <property type="component" value="Unassembled WGS sequence"/>
</dbReference>
<keyword evidence="2" id="KW-1185">Reference proteome</keyword>
<dbReference type="EMBL" id="FXTK01000077">
    <property type="protein sequence ID" value="SMP00183.1"/>
    <property type="molecule type" value="Genomic_DNA"/>
</dbReference>
<dbReference type="AlphaFoldDB" id="A0A521FVG7"/>
<sequence>MEGAVPRTITQHRSLSSDLTVVVDPRAVLIGFPVDVTHKQPLVPFDEAEVFDLGATLESDAEPIISSAFDMSCFSDSQIPGISELDVSHLKRCKRSLAITVSLA</sequence>
<accession>A0A521FVG7</accession>
<gene>
    <name evidence="1" type="ORF">SAMN06265221_1772</name>
</gene>
<name>A0A521FVG7_9RHOB</name>
<proteinExistence type="predicted"/>
<organism evidence="1 2">
    <name type="scientific">Paracoccus laeviglucosivorans</name>
    <dbReference type="NCBI Taxonomy" id="1197861"/>
    <lineage>
        <taxon>Bacteria</taxon>
        <taxon>Pseudomonadati</taxon>
        <taxon>Pseudomonadota</taxon>
        <taxon>Alphaproteobacteria</taxon>
        <taxon>Rhodobacterales</taxon>
        <taxon>Paracoccaceae</taxon>
        <taxon>Paracoccus</taxon>
    </lineage>
</organism>
<reference evidence="1 2" key="1">
    <citation type="submission" date="2017-05" db="EMBL/GenBank/DDBJ databases">
        <authorList>
            <person name="Varghese N."/>
            <person name="Submissions S."/>
        </authorList>
    </citation>
    <scope>NUCLEOTIDE SEQUENCE [LARGE SCALE GENOMIC DNA]</scope>
    <source>
        <strain evidence="1 2">DSM 100094</strain>
    </source>
</reference>
<protein>
    <submittedName>
        <fullName evidence="1">Uncharacterized protein</fullName>
    </submittedName>
</protein>